<dbReference type="Proteomes" id="UP001337681">
    <property type="component" value="Unassembled WGS sequence"/>
</dbReference>
<dbReference type="PANTHER" id="PTHR46517:SF1">
    <property type="entry name" value="FRUCTOSE-2,6-BISPHOSPHATASE TIGAR"/>
    <property type="match status" value="1"/>
</dbReference>
<dbReference type="SMART" id="SM00855">
    <property type="entry name" value="PGAM"/>
    <property type="match status" value="1"/>
</dbReference>
<dbReference type="InterPro" id="IPR051695">
    <property type="entry name" value="Phosphoglycerate_Mutase"/>
</dbReference>
<evidence type="ECO:0000313" key="3">
    <source>
        <dbReference type="Proteomes" id="UP001337681"/>
    </source>
</evidence>
<sequence length="216" mass="24699">MQHTEASSLNKKTIYIIRHGQTNLNLQGIVQGRGMDTDLNEFGIKQGEAFYEAYKDIPFDKIYISTLKRTFQTVKKFIDLGIPYEKLIGLDELGWGIWEGQPSSPRSRAAFSDLANEWEAGNYNAKTENGESPNEVLDRQKIALQHILNAENENTVLICMHGRAMRLLLCYLLKKPLCEMKDFPHSNTSLYILDYEGGDFNIKTFNNLKHLDHLNG</sequence>
<keyword evidence="1 2" id="KW-0378">Hydrolase</keyword>
<dbReference type="RefSeq" id="WP_330146550.1">
    <property type="nucleotide sequence ID" value="NZ_JAZDQU010000002.1"/>
</dbReference>
<organism evidence="2 3">
    <name type="scientific">Pedobacter flavus</name>
    <dbReference type="NCBI Taxonomy" id="3113906"/>
    <lineage>
        <taxon>Bacteria</taxon>
        <taxon>Pseudomonadati</taxon>
        <taxon>Bacteroidota</taxon>
        <taxon>Sphingobacteriia</taxon>
        <taxon>Sphingobacteriales</taxon>
        <taxon>Sphingobacteriaceae</taxon>
        <taxon>Pedobacter</taxon>
    </lineage>
</organism>
<dbReference type="Pfam" id="PF00300">
    <property type="entry name" value="His_Phos_1"/>
    <property type="match status" value="1"/>
</dbReference>
<dbReference type="InterPro" id="IPR013078">
    <property type="entry name" value="His_Pase_superF_clade-1"/>
</dbReference>
<dbReference type="EC" id="3.1.3.-" evidence="2"/>
<accession>A0ABU7H3F1</accession>
<proteinExistence type="predicted"/>
<dbReference type="InterPro" id="IPR029033">
    <property type="entry name" value="His_PPase_superfam"/>
</dbReference>
<dbReference type="GO" id="GO:0016787">
    <property type="term" value="F:hydrolase activity"/>
    <property type="evidence" value="ECO:0007669"/>
    <property type="project" value="UniProtKB-KW"/>
</dbReference>
<dbReference type="SUPFAM" id="SSF53254">
    <property type="entry name" value="Phosphoglycerate mutase-like"/>
    <property type="match status" value="1"/>
</dbReference>
<gene>
    <name evidence="2" type="ORF">VRU49_09530</name>
</gene>
<reference evidence="2 3" key="1">
    <citation type="submission" date="2024-01" db="EMBL/GenBank/DDBJ databases">
        <title>Pedobacter sp. nov., isolated from oil-contaminated soil.</title>
        <authorList>
            <person name="Le N.T.T."/>
        </authorList>
    </citation>
    <scope>NUCLEOTIDE SEQUENCE [LARGE SCALE GENOMIC DNA]</scope>
    <source>
        <strain evidence="2 3">VNH31</strain>
    </source>
</reference>
<dbReference type="Gene3D" id="3.40.50.1240">
    <property type="entry name" value="Phosphoglycerate mutase-like"/>
    <property type="match status" value="1"/>
</dbReference>
<comment type="caution">
    <text evidence="2">The sequence shown here is derived from an EMBL/GenBank/DDBJ whole genome shotgun (WGS) entry which is preliminary data.</text>
</comment>
<dbReference type="PROSITE" id="PS00175">
    <property type="entry name" value="PG_MUTASE"/>
    <property type="match status" value="1"/>
</dbReference>
<evidence type="ECO:0000313" key="2">
    <source>
        <dbReference type="EMBL" id="MEE1885655.1"/>
    </source>
</evidence>
<dbReference type="EMBL" id="JAZDQU010000002">
    <property type="protein sequence ID" value="MEE1885655.1"/>
    <property type="molecule type" value="Genomic_DNA"/>
</dbReference>
<name>A0ABU7H3F1_9SPHI</name>
<protein>
    <submittedName>
        <fullName evidence="2">Histidine phosphatase family protein</fullName>
        <ecNumber evidence="2">3.1.3.-</ecNumber>
    </submittedName>
</protein>
<evidence type="ECO:0000256" key="1">
    <source>
        <dbReference type="ARBA" id="ARBA00022801"/>
    </source>
</evidence>
<keyword evidence="3" id="KW-1185">Reference proteome</keyword>
<dbReference type="CDD" id="cd07067">
    <property type="entry name" value="HP_PGM_like"/>
    <property type="match status" value="1"/>
</dbReference>
<dbReference type="PANTHER" id="PTHR46517">
    <property type="entry name" value="FRUCTOSE-2,6-BISPHOSPHATASE TIGAR"/>
    <property type="match status" value="1"/>
</dbReference>
<dbReference type="PIRSF" id="PIRSF000709">
    <property type="entry name" value="6PFK_2-Ptase"/>
    <property type="match status" value="1"/>
</dbReference>
<dbReference type="InterPro" id="IPR001345">
    <property type="entry name" value="PG/BPGM_mutase_AS"/>
</dbReference>